<dbReference type="EMBL" id="SLTX01000001">
    <property type="protein sequence ID" value="TDB07362.1"/>
    <property type="molecule type" value="Genomic_DNA"/>
</dbReference>
<reference evidence="11" key="5">
    <citation type="submission" date="2021-06" db="EMBL/GenBank/DDBJ databases">
        <title>Collection of gut derived symbiotic bacterial strains cultured from healthy donors.</title>
        <authorList>
            <person name="Lin H."/>
            <person name="Littmann E."/>
            <person name="Pamer E.G."/>
        </authorList>
    </citation>
    <scope>NUCLEOTIDE SEQUENCE</scope>
    <source>
        <strain evidence="11">MSK.5.10</strain>
    </source>
</reference>
<evidence type="ECO:0000313" key="10">
    <source>
        <dbReference type="EMBL" id="KAA5408007.1"/>
    </source>
</evidence>
<evidence type="ECO:0000313" key="13">
    <source>
        <dbReference type="EMBL" id="RGV77145.1"/>
    </source>
</evidence>
<protein>
    <submittedName>
        <fullName evidence="5 7">Glycoside hydrolase</fullName>
    </submittedName>
</protein>
<evidence type="ECO:0000313" key="12">
    <source>
        <dbReference type="EMBL" id="QJR76371.1"/>
    </source>
</evidence>
<dbReference type="EMBL" id="QRZL01000009">
    <property type="protein sequence ID" value="RGV77145.1"/>
    <property type="molecule type" value="Genomic_DNA"/>
</dbReference>
<dbReference type="EMBL" id="VVZV01000001">
    <property type="protein sequence ID" value="KAA5325143.1"/>
    <property type="molecule type" value="Genomic_DNA"/>
</dbReference>
<dbReference type="PANTHER" id="PTHR31339">
    <property type="entry name" value="PECTIN LYASE-RELATED"/>
    <property type="match status" value="1"/>
</dbReference>
<sequence length="465" mass="51708">MTTQKYKSLLVIIWALWAFHPCLAIDDVLRTAKRDAILAQITGAVRPKKQISLISFGAKGDGKKDCKPAFDKAMKRAAHMGGAHIVVPAGEYLLNGPIHFVSNVCLELQEGATLKFSSEPAFYLPLVKTSWEGTFLQNYSPFIYGYQLENVSIIGKGVIDGNAGTTFATWKSKQKIGQQLSREMNHKEVPVAERNFGEGYWLRPHLVQFFDCKNITIEDVFITNAPFWCIHLLKSENIICRGIRYDAKLVNNDGIDPEYTRNLLIENIEFNNGDDNVAIKCGRDNDGWKTSCPSENIIIRNCKFKGLHGVVLGSEMSSGIQHVFVENCTYGGYCKRGIFIKTNPDRGGFIRDIYVNNCEFGEVEDLFYVTSMYAGEGMDNHHFTEVHDIYVKDLKCKKVNVAALVLQGTEAKPIYNVTFDNVDVDKAGIGLSFSNTKTIGVSNCNLGGYVGVPSTASAKDGIFNK</sequence>
<dbReference type="EMBL" id="BQOB01000001">
    <property type="protein sequence ID" value="GKH82279.1"/>
    <property type="molecule type" value="Genomic_DNA"/>
</dbReference>
<dbReference type="Proteomes" id="UP000777173">
    <property type="component" value="Unassembled WGS sequence"/>
</dbReference>
<dbReference type="Proteomes" id="UP000283678">
    <property type="component" value="Unassembled WGS sequence"/>
</dbReference>
<reference evidence="18 19" key="2">
    <citation type="journal article" date="2019" name="Nat. Med.">
        <title>A library of human gut bacterial isolates paired with longitudinal multiomics data enables mechanistic microbiome research.</title>
        <authorList>
            <person name="Poyet M."/>
            <person name="Groussin M."/>
            <person name="Gibbons S.M."/>
            <person name="Avila-Pacheco J."/>
            <person name="Jiang X."/>
            <person name="Kearney S.M."/>
            <person name="Perrotta A.R."/>
            <person name="Berdy B."/>
            <person name="Zhao S."/>
            <person name="Lieberman T.D."/>
            <person name="Swanson P.K."/>
            <person name="Smith M."/>
            <person name="Roesemann S."/>
            <person name="Alexander J.E."/>
            <person name="Rich S.A."/>
            <person name="Livny J."/>
            <person name="Vlamakis H."/>
            <person name="Clish C."/>
            <person name="Bullock K."/>
            <person name="Deik A."/>
            <person name="Scott J."/>
            <person name="Pierce K.A."/>
            <person name="Xavier R.J."/>
            <person name="Alm E.J."/>
        </authorList>
    </citation>
    <scope>NUCLEOTIDE SEQUENCE [LARGE SCALE GENOMIC DNA]</scope>
    <source>
        <strain evidence="9 20">BIOML-A1</strain>
        <strain evidence="6 21">BIOML-A25</strain>
        <strain evidence="10 19">BIOML-A4</strain>
        <strain evidence="7 18">BIOML-A5</strain>
        <strain evidence="8">BIOML-A8</strain>
    </source>
</reference>
<dbReference type="EMBL" id="CP046176">
    <property type="protein sequence ID" value="QJR76371.1"/>
    <property type="molecule type" value="Genomic_DNA"/>
</dbReference>
<proteinExistence type="inferred from homology"/>
<evidence type="ECO:0000313" key="5">
    <source>
        <dbReference type="EMBL" id="GKH82279.1"/>
    </source>
</evidence>
<evidence type="ECO:0000256" key="2">
    <source>
        <dbReference type="ARBA" id="ARBA00022801"/>
    </source>
</evidence>
<dbReference type="EMBL" id="VVZE01000001">
    <property type="protein sequence ID" value="KAA5388182.1"/>
    <property type="molecule type" value="Genomic_DNA"/>
</dbReference>
<evidence type="ECO:0000256" key="4">
    <source>
        <dbReference type="RuleBase" id="RU361169"/>
    </source>
</evidence>
<evidence type="ECO:0000313" key="6">
    <source>
        <dbReference type="EMBL" id="KAA5325143.1"/>
    </source>
</evidence>
<dbReference type="Gene3D" id="2.160.20.10">
    <property type="entry name" value="Single-stranded right-handed beta-helix, Pectin lyase-like"/>
    <property type="match status" value="1"/>
</dbReference>
<dbReference type="Proteomes" id="UP001055104">
    <property type="component" value="Unassembled WGS sequence"/>
</dbReference>
<reference evidence="15" key="7">
    <citation type="journal article" date="2023" name="Nat. Commun.">
        <title>Identification of a novel Human Milk Oligosaccharides utilization cluster in the infant gut commensal Bacteroides dorei.</title>
        <authorList>
            <person name="Kijner S."/>
            <person name="Ennis D."/>
            <person name="Shmorak S."/>
            <person name="Florentin A."/>
            <person name="Yassour M."/>
        </authorList>
    </citation>
    <scope>NUCLEOTIDE SEQUENCE</scope>
    <source>
        <strain evidence="15">2</strain>
    </source>
</reference>
<dbReference type="GeneID" id="93446654"/>
<evidence type="ECO:0000313" key="9">
    <source>
        <dbReference type="EMBL" id="KAA5400162.1"/>
    </source>
</evidence>
<dbReference type="EMBL" id="VVZB01000002">
    <property type="protein sequence ID" value="KAA5385219.1"/>
    <property type="molecule type" value="Genomic_DNA"/>
</dbReference>
<dbReference type="EMBL" id="JAHOAX010000007">
    <property type="protein sequence ID" value="MBV3123381.1"/>
    <property type="molecule type" value="Genomic_DNA"/>
</dbReference>
<evidence type="ECO:0000313" key="16">
    <source>
        <dbReference type="Proteomes" id="UP000283678"/>
    </source>
</evidence>
<name>A0A076IPB5_9BACT</name>
<reference evidence="14 17" key="3">
    <citation type="journal article" date="2019" name="Nat. Microbiol.">
        <title>Genomic variation and strain-specific functional adaptation in the human gut microbiome during early life.</title>
        <authorList>
            <person name="Vatanen T."/>
            <person name="Plichta D.R."/>
            <person name="Somani J."/>
            <person name="Munch P.C."/>
            <person name="Arthur T.D."/>
            <person name="Hall A.B."/>
            <person name="Rudolf S."/>
            <person name="Oakeley E.J."/>
            <person name="Ke X."/>
            <person name="Young R.A."/>
            <person name="Haiser H.J."/>
            <person name="Kolde R."/>
            <person name="Yassour M."/>
            <person name="Luopajarvi K."/>
            <person name="Siljander H."/>
            <person name="Virtanen S.M."/>
            <person name="Ilonen J."/>
            <person name="Uibo R."/>
            <person name="Tillmann V."/>
            <person name="Mokurov S."/>
            <person name="Dorshakova N."/>
            <person name="Porter J.A."/>
            <person name="McHardy A.C."/>
            <person name="Lahdesmaki H."/>
            <person name="Vlamakis H."/>
            <person name="Huttenhower C."/>
            <person name="Knip M."/>
            <person name="Xavier R.J."/>
        </authorList>
    </citation>
    <scope>NUCLEOTIDE SEQUENCE [LARGE SCALE GENOMIC DNA]</scope>
    <source>
        <strain evidence="14 17">RJX1052</strain>
    </source>
</reference>
<dbReference type="Proteomes" id="UP000500949">
    <property type="component" value="Chromosome"/>
</dbReference>
<evidence type="ECO:0000313" key="15">
    <source>
        <dbReference type="EMBL" id="WHX11692.1"/>
    </source>
</evidence>
<organism evidence="7 18">
    <name type="scientific">Phocaeicola dorei</name>
    <dbReference type="NCBI Taxonomy" id="357276"/>
    <lineage>
        <taxon>Bacteria</taxon>
        <taxon>Pseudomonadati</taxon>
        <taxon>Bacteroidota</taxon>
        <taxon>Bacteroidia</taxon>
        <taxon>Bacteroidales</taxon>
        <taxon>Bacteroidaceae</taxon>
        <taxon>Phocaeicola</taxon>
    </lineage>
</organism>
<dbReference type="InterPro" id="IPR000743">
    <property type="entry name" value="Glyco_hydro_28"/>
</dbReference>
<dbReference type="KEGG" id="bdo:EL88_06865"/>
<dbReference type="EMBL" id="VVYY01000002">
    <property type="protein sequence ID" value="KAA5400162.1"/>
    <property type="molecule type" value="Genomic_DNA"/>
</dbReference>
<comment type="similarity">
    <text evidence="1 4">Belongs to the glycosyl hydrolase 28 family.</text>
</comment>
<dbReference type="EMBL" id="VVZA01000001">
    <property type="protein sequence ID" value="KAA5408007.1"/>
    <property type="molecule type" value="Genomic_DNA"/>
</dbReference>
<reference evidence="13 16" key="1">
    <citation type="submission" date="2018-08" db="EMBL/GenBank/DDBJ databases">
        <title>A genome reference for cultivated species of the human gut microbiota.</title>
        <authorList>
            <person name="Zou Y."/>
            <person name="Xue W."/>
            <person name="Luo G."/>
        </authorList>
    </citation>
    <scope>NUCLEOTIDE SEQUENCE [LARGE SCALE GENOMIC DNA]</scope>
    <source>
        <strain evidence="13 16">AF14-1AC</strain>
    </source>
</reference>
<dbReference type="Proteomes" id="UP001177934">
    <property type="component" value="Chromosome"/>
</dbReference>
<evidence type="ECO:0000313" key="22">
    <source>
        <dbReference type="Proteomes" id="UP000500949"/>
    </source>
</evidence>
<dbReference type="InterPro" id="IPR051801">
    <property type="entry name" value="GH28_Enzymes"/>
</dbReference>
<gene>
    <name evidence="5" type="ORF">CE91St7_31630</name>
    <name evidence="13" type="ORF">DWW04_10770</name>
    <name evidence="14" type="ORF">E1J06_08020</name>
    <name evidence="8" type="ORF">F2Y44_00205</name>
    <name evidence="10" type="ORF">F2Y51_01010</name>
    <name evidence="9" type="ORF">F2Y58_02140</name>
    <name evidence="7" type="ORF">F2Y61_05125</name>
    <name evidence="6" type="ORF">F2Z07_01955</name>
    <name evidence="12" type="ORF">GKD17_08170</name>
    <name evidence="11" type="ORF">KSU80_09330</name>
    <name evidence="15" type="ORF">QNN11_10925</name>
</gene>
<dbReference type="eggNOG" id="COG5434">
    <property type="taxonomic scope" value="Bacteria"/>
</dbReference>
<dbReference type="Proteomes" id="UP000441162">
    <property type="component" value="Unassembled WGS sequence"/>
</dbReference>
<evidence type="ECO:0000313" key="17">
    <source>
        <dbReference type="Proteomes" id="UP000294834"/>
    </source>
</evidence>
<evidence type="ECO:0000313" key="8">
    <source>
        <dbReference type="EMBL" id="KAA5388182.1"/>
    </source>
</evidence>
<evidence type="ECO:0000313" key="19">
    <source>
        <dbReference type="Proteomes" id="UP000441162"/>
    </source>
</evidence>
<evidence type="ECO:0000313" key="7">
    <source>
        <dbReference type="EMBL" id="KAA5385219.1"/>
    </source>
</evidence>
<reference evidence="5" key="6">
    <citation type="submission" date="2022-01" db="EMBL/GenBank/DDBJ databases">
        <title>Novel bile acid biosynthetic pathways are enriched in the microbiome of centenarians.</title>
        <authorList>
            <person name="Sato Y."/>
            <person name="Atarashi K."/>
            <person name="Plichta R.D."/>
            <person name="Arai Y."/>
            <person name="Sasajima S."/>
            <person name="Kearney M.S."/>
            <person name="Suda W."/>
            <person name="Takeshita K."/>
            <person name="Sasaki T."/>
            <person name="Okamoto S."/>
            <person name="Skelly N.A."/>
            <person name="Okamura Y."/>
            <person name="Vlamakis H."/>
            <person name="Li Y."/>
            <person name="Tanoue T."/>
            <person name="Takei H."/>
            <person name="Nittono H."/>
            <person name="Narushima S."/>
            <person name="Irie J."/>
            <person name="Itoh H."/>
            <person name="Moriya K."/>
            <person name="Sugiura Y."/>
            <person name="Suematsu M."/>
            <person name="Moritoki N."/>
            <person name="Shibata S."/>
            <person name="Littman R.D."/>
            <person name="Fischbach A.M."/>
            <person name="Uwamino Y."/>
            <person name="Inoue T."/>
            <person name="Honda A."/>
            <person name="Hattori M."/>
            <person name="Murai T."/>
            <person name="Xavier J.R."/>
            <person name="Hirose N."/>
            <person name="Honda K."/>
        </authorList>
    </citation>
    <scope>NUCLEOTIDE SEQUENCE</scope>
    <source>
        <strain evidence="5">CE91-St7</strain>
    </source>
</reference>
<keyword evidence="2 4" id="KW-0378">Hydrolase</keyword>
<accession>A0A076IPB5</accession>
<reference evidence="12 22" key="4">
    <citation type="submission" date="2019-11" db="EMBL/GenBank/DDBJ databases">
        <title>Complete genome sequence of Bacteroides dorei DSM 17855.</title>
        <authorList>
            <person name="Russell J.T."/>
        </authorList>
    </citation>
    <scope>NUCLEOTIDE SEQUENCE [LARGE SCALE GENOMIC DNA]</scope>
    <source>
        <strain evidence="12 22">DSM 17855</strain>
    </source>
</reference>
<evidence type="ECO:0000256" key="1">
    <source>
        <dbReference type="ARBA" id="ARBA00008834"/>
    </source>
</evidence>
<dbReference type="Proteomes" id="UP000481616">
    <property type="component" value="Unassembled WGS sequence"/>
</dbReference>
<dbReference type="GO" id="GO:0004650">
    <property type="term" value="F:polygalacturonase activity"/>
    <property type="evidence" value="ECO:0007669"/>
    <property type="project" value="InterPro"/>
</dbReference>
<dbReference type="AlphaFoldDB" id="A0A076IPB5"/>
<dbReference type="GO" id="GO:0005975">
    <property type="term" value="P:carbohydrate metabolic process"/>
    <property type="evidence" value="ECO:0007669"/>
    <property type="project" value="InterPro"/>
</dbReference>
<dbReference type="Proteomes" id="UP000481700">
    <property type="component" value="Unassembled WGS sequence"/>
</dbReference>
<dbReference type="InterPro" id="IPR011050">
    <property type="entry name" value="Pectin_lyase_fold/virulence"/>
</dbReference>
<dbReference type="Proteomes" id="UP000294834">
    <property type="component" value="Unassembled WGS sequence"/>
</dbReference>
<dbReference type="RefSeq" id="WP_007838166.1">
    <property type="nucleotide sequence ID" value="NZ_BQOA01000001.1"/>
</dbReference>
<keyword evidence="3 4" id="KW-0326">Glycosidase</keyword>
<dbReference type="Proteomes" id="UP000347681">
    <property type="component" value="Unassembled WGS sequence"/>
</dbReference>
<evidence type="ECO:0000313" key="21">
    <source>
        <dbReference type="Proteomes" id="UP000481700"/>
    </source>
</evidence>
<evidence type="ECO:0000313" key="18">
    <source>
        <dbReference type="Proteomes" id="UP000347681"/>
    </source>
</evidence>
<evidence type="ECO:0000313" key="11">
    <source>
        <dbReference type="EMBL" id="MBV3123381.1"/>
    </source>
</evidence>
<evidence type="ECO:0000313" key="20">
    <source>
        <dbReference type="Proteomes" id="UP000481616"/>
    </source>
</evidence>
<dbReference type="SUPFAM" id="SSF51126">
    <property type="entry name" value="Pectin lyase-like"/>
    <property type="match status" value="1"/>
</dbReference>
<dbReference type="InterPro" id="IPR012334">
    <property type="entry name" value="Pectin_lyas_fold"/>
</dbReference>
<dbReference type="Pfam" id="PF00295">
    <property type="entry name" value="Glyco_hydro_28"/>
    <property type="match status" value="1"/>
</dbReference>
<dbReference type="PANTHER" id="PTHR31339:SF9">
    <property type="entry name" value="PLASMIN AND FIBRONECTIN-BINDING PROTEIN A"/>
    <property type="match status" value="1"/>
</dbReference>
<dbReference type="KEGG" id="bdh:GV66_14800"/>
<dbReference type="EMBL" id="CP126056">
    <property type="protein sequence ID" value="WHX11692.1"/>
    <property type="molecule type" value="Genomic_DNA"/>
</dbReference>
<evidence type="ECO:0000256" key="3">
    <source>
        <dbReference type="ARBA" id="ARBA00023295"/>
    </source>
</evidence>
<evidence type="ECO:0000313" key="14">
    <source>
        <dbReference type="EMBL" id="TDB07362.1"/>
    </source>
</evidence>